<evidence type="ECO:0000259" key="9">
    <source>
        <dbReference type="Pfam" id="PF21082"/>
    </source>
</evidence>
<dbReference type="Gene3D" id="1.10.287.1260">
    <property type="match status" value="1"/>
</dbReference>
<dbReference type="InterPro" id="IPR011066">
    <property type="entry name" value="MscS_channel_C_sf"/>
</dbReference>
<evidence type="ECO:0000256" key="5">
    <source>
        <dbReference type="ARBA" id="ARBA00022989"/>
    </source>
</evidence>
<keyword evidence="6 7" id="KW-0472">Membrane</keyword>
<dbReference type="PANTHER" id="PTHR30221:SF1">
    <property type="entry name" value="SMALL-CONDUCTANCE MECHANOSENSITIVE CHANNEL"/>
    <property type="match status" value="1"/>
</dbReference>
<dbReference type="Proteomes" id="UP000004736">
    <property type="component" value="Unassembled WGS sequence"/>
</dbReference>
<dbReference type="eggNOG" id="COG0668">
    <property type="taxonomic scope" value="Bacteria"/>
</dbReference>
<dbReference type="InterPro" id="IPR011014">
    <property type="entry name" value="MscS_channel_TM-2"/>
</dbReference>
<evidence type="ECO:0000259" key="8">
    <source>
        <dbReference type="Pfam" id="PF00924"/>
    </source>
</evidence>
<feature type="domain" description="Mechanosensitive ion channel MscS" evidence="8">
    <location>
        <begin position="119"/>
        <end position="183"/>
    </location>
</feature>
<dbReference type="SUPFAM" id="SSF50182">
    <property type="entry name" value="Sm-like ribonucleoproteins"/>
    <property type="match status" value="1"/>
</dbReference>
<reference evidence="10" key="1">
    <citation type="submission" date="2009-09" db="EMBL/GenBank/DDBJ databases">
        <authorList>
            <person name="Weinstock G."/>
            <person name="Sodergren E."/>
            <person name="Clifton S."/>
            <person name="Fulton L."/>
            <person name="Fulton B."/>
            <person name="Courtney L."/>
            <person name="Fronick C."/>
            <person name="Harrison M."/>
            <person name="Strong C."/>
            <person name="Farmer C."/>
            <person name="Delahaunty K."/>
            <person name="Markovic C."/>
            <person name="Hall O."/>
            <person name="Minx P."/>
            <person name="Tomlinson C."/>
            <person name="Mitreva M."/>
            <person name="Nelson J."/>
            <person name="Hou S."/>
            <person name="Wollam A."/>
            <person name="Pepin K.H."/>
            <person name="Johnson M."/>
            <person name="Bhonagiri V."/>
            <person name="Nash W.E."/>
            <person name="Warren W."/>
            <person name="Chinwalla A."/>
            <person name="Mardis E.R."/>
            <person name="Wilson R.K."/>
        </authorList>
    </citation>
    <scope>NUCLEOTIDE SEQUENCE [LARGE SCALE GENOMIC DNA]</scope>
    <source>
        <strain evidence="10">DSM 15470</strain>
    </source>
</reference>
<dbReference type="Pfam" id="PF00924">
    <property type="entry name" value="MS_channel_2nd"/>
    <property type="match status" value="1"/>
</dbReference>
<keyword evidence="4 7" id="KW-0812">Transmembrane</keyword>
<evidence type="ECO:0000313" key="10">
    <source>
        <dbReference type="EMBL" id="EEW96632.1"/>
    </source>
</evidence>
<dbReference type="InterPro" id="IPR049278">
    <property type="entry name" value="MS_channel_C"/>
</dbReference>
<dbReference type="SUPFAM" id="SSF82689">
    <property type="entry name" value="Mechanosensitive channel protein MscS (YggB), C-terminal domain"/>
    <property type="match status" value="1"/>
</dbReference>
<dbReference type="Gene3D" id="2.30.30.60">
    <property type="match status" value="1"/>
</dbReference>
<dbReference type="AlphaFoldDB" id="C9LM46"/>
<dbReference type="InterPro" id="IPR045275">
    <property type="entry name" value="MscS_archaea/bacteria_type"/>
</dbReference>
<organism evidence="10 11">
    <name type="scientific">Dialister invisus DSM 15470</name>
    <dbReference type="NCBI Taxonomy" id="592028"/>
    <lineage>
        <taxon>Bacteria</taxon>
        <taxon>Bacillati</taxon>
        <taxon>Bacillota</taxon>
        <taxon>Negativicutes</taxon>
        <taxon>Veillonellales</taxon>
        <taxon>Veillonellaceae</taxon>
        <taxon>Dialister</taxon>
    </lineage>
</organism>
<feature type="transmembrane region" description="Helical" evidence="7">
    <location>
        <begin position="95"/>
        <end position="115"/>
    </location>
</feature>
<feature type="domain" description="Mechanosensitive ion channel MscS C-terminal" evidence="9">
    <location>
        <begin position="190"/>
        <end position="272"/>
    </location>
</feature>
<dbReference type="InterPro" id="IPR006685">
    <property type="entry name" value="MscS_channel_2nd"/>
</dbReference>
<feature type="transmembrane region" description="Helical" evidence="7">
    <location>
        <begin position="35"/>
        <end position="56"/>
    </location>
</feature>
<feature type="transmembrane region" description="Helical" evidence="7">
    <location>
        <begin position="68"/>
        <end position="89"/>
    </location>
</feature>
<dbReference type="RefSeq" id="WP_007069565.1">
    <property type="nucleotide sequence ID" value="NZ_GG698602.1"/>
</dbReference>
<proteinExistence type="inferred from homology"/>
<evidence type="ECO:0000256" key="4">
    <source>
        <dbReference type="ARBA" id="ARBA00022692"/>
    </source>
</evidence>
<dbReference type="InterPro" id="IPR023408">
    <property type="entry name" value="MscS_beta-dom_sf"/>
</dbReference>
<sequence>MSGNVVEKVVNNELDMTAGLISGVKNFAVTKGVDIFQAIIIFSIGYMICCWLRGVVRRLLARSNVEPSAISFISEIIFFLCLAGVIIMALSAAGVAPATLAAAFGGIGLAIGLGLKDNIGNVASGIFILIFRPFRVGDYIKVGDSEGSVVDIRVMYTEISTLGNQMIVIPNSRLTDSVIKNYSFFETRNIEFTFDVAYDTDLAKCVELLQKLFSADAYVLNGAELPIYVSSMGESSIRIYVRAQVERSKYNEAQNHLYIKVKNAFDEAGIEIPFPQLVVHHARD</sequence>
<dbReference type="PANTHER" id="PTHR30221">
    <property type="entry name" value="SMALL-CONDUCTANCE MECHANOSENSITIVE CHANNEL"/>
    <property type="match status" value="1"/>
</dbReference>
<dbReference type="SUPFAM" id="SSF82861">
    <property type="entry name" value="Mechanosensitive channel protein MscS (YggB), transmembrane region"/>
    <property type="match status" value="1"/>
</dbReference>
<gene>
    <name evidence="10" type="ORF">GCWU000321_00582</name>
</gene>
<dbReference type="GO" id="GO:0008381">
    <property type="term" value="F:mechanosensitive monoatomic ion channel activity"/>
    <property type="evidence" value="ECO:0007669"/>
    <property type="project" value="InterPro"/>
</dbReference>
<evidence type="ECO:0000256" key="1">
    <source>
        <dbReference type="ARBA" id="ARBA00004651"/>
    </source>
</evidence>
<dbReference type="GO" id="GO:0005886">
    <property type="term" value="C:plasma membrane"/>
    <property type="evidence" value="ECO:0007669"/>
    <property type="project" value="UniProtKB-SubCell"/>
</dbReference>
<name>C9LM46_9FIRM</name>
<evidence type="ECO:0000256" key="3">
    <source>
        <dbReference type="ARBA" id="ARBA00022475"/>
    </source>
</evidence>
<dbReference type="Pfam" id="PF21082">
    <property type="entry name" value="MS_channel_3rd"/>
    <property type="match status" value="1"/>
</dbReference>
<dbReference type="Gene3D" id="3.30.70.100">
    <property type="match status" value="1"/>
</dbReference>
<dbReference type="GeneID" id="78277301"/>
<dbReference type="EMBL" id="ACIM02000001">
    <property type="protein sequence ID" value="EEW96632.1"/>
    <property type="molecule type" value="Genomic_DNA"/>
</dbReference>
<comment type="similarity">
    <text evidence="2">Belongs to the MscS (TC 1.A.23) family.</text>
</comment>
<protein>
    <submittedName>
        <fullName evidence="10">Transporter, small conductance mechanosensitive ion channel MscS family protein</fullName>
    </submittedName>
</protein>
<keyword evidence="11" id="KW-1185">Reference proteome</keyword>
<evidence type="ECO:0000313" key="11">
    <source>
        <dbReference type="Proteomes" id="UP000004736"/>
    </source>
</evidence>
<evidence type="ECO:0000256" key="6">
    <source>
        <dbReference type="ARBA" id="ARBA00023136"/>
    </source>
</evidence>
<keyword evidence="5 7" id="KW-1133">Transmembrane helix</keyword>
<evidence type="ECO:0000256" key="2">
    <source>
        <dbReference type="ARBA" id="ARBA00008017"/>
    </source>
</evidence>
<evidence type="ECO:0000256" key="7">
    <source>
        <dbReference type="SAM" id="Phobius"/>
    </source>
</evidence>
<dbReference type="InterPro" id="IPR010920">
    <property type="entry name" value="LSM_dom_sf"/>
</dbReference>
<keyword evidence="3" id="KW-1003">Cell membrane</keyword>
<dbReference type="STRING" id="592028.GCWU000321_00582"/>
<dbReference type="HOGENOM" id="CLU_037945_1_1_9"/>
<comment type="caution">
    <text evidence="10">The sequence shown here is derived from an EMBL/GenBank/DDBJ whole genome shotgun (WGS) entry which is preliminary data.</text>
</comment>
<accession>C9LM46</accession>
<comment type="subcellular location">
    <subcellularLocation>
        <location evidence="1">Cell membrane</location>
        <topology evidence="1">Multi-pass membrane protein</topology>
    </subcellularLocation>
</comment>